<accession>E9E162</accession>
<evidence type="ECO:0000313" key="2">
    <source>
        <dbReference type="EMBL" id="EFY90364.1"/>
    </source>
</evidence>
<feature type="compositionally biased region" description="Basic and acidic residues" evidence="1">
    <location>
        <begin position="153"/>
        <end position="163"/>
    </location>
</feature>
<evidence type="ECO:0000313" key="3">
    <source>
        <dbReference type="Proteomes" id="UP000002499"/>
    </source>
</evidence>
<keyword evidence="3" id="KW-1185">Reference proteome</keyword>
<dbReference type="OrthoDB" id="10663837at2759"/>
<organism evidence="3">
    <name type="scientific">Metarhizium acridum (strain CQMa 102)</name>
    <dbReference type="NCBI Taxonomy" id="655827"/>
    <lineage>
        <taxon>Eukaryota</taxon>
        <taxon>Fungi</taxon>
        <taxon>Dikarya</taxon>
        <taxon>Ascomycota</taxon>
        <taxon>Pezizomycotina</taxon>
        <taxon>Sordariomycetes</taxon>
        <taxon>Hypocreomycetidae</taxon>
        <taxon>Hypocreales</taxon>
        <taxon>Clavicipitaceae</taxon>
        <taxon>Metarhizium</taxon>
    </lineage>
</organism>
<feature type="compositionally biased region" description="Basic and acidic residues" evidence="1">
    <location>
        <begin position="215"/>
        <end position="241"/>
    </location>
</feature>
<dbReference type="HOGENOM" id="CLU_1069914_0_0_1"/>
<feature type="region of interest" description="Disordered" evidence="1">
    <location>
        <begin position="1"/>
        <end position="23"/>
    </location>
</feature>
<sequence>MPTRSKRASPPNIKKPNPTCKQHNPIPAKWLSLMAPQPNIILPEPRINRVPRPRLPQLLTAQMPRIHNPVHRHGAKHQGRIKNIQRPLMLQQIALLAHDVLHDPKHRPHQNQRARRVQHHHDPDPARAGVHARRRRPPPHPDVKNHSRHGKQPKHDDLHKQPAEDDVLSRLGVKVLARHHPPSRRLHHERQDVAQHKGLGEPADGDDGVALAVDAAHEPPERHVDGGGEERGRNEDEHRLHQVRAELVGVVARVRPGRVA</sequence>
<dbReference type="Proteomes" id="UP000002499">
    <property type="component" value="Unassembled WGS sequence"/>
</dbReference>
<feature type="region of interest" description="Disordered" evidence="1">
    <location>
        <begin position="197"/>
        <end position="241"/>
    </location>
</feature>
<reference evidence="2 3" key="1">
    <citation type="journal article" date="2011" name="PLoS Genet.">
        <title>Genome sequencing and comparative transcriptomics of the model entomopathogenic fungi Metarhizium anisopliae and M. acridum.</title>
        <authorList>
            <person name="Gao Q."/>
            <person name="Jin K."/>
            <person name="Ying S.H."/>
            <person name="Zhang Y."/>
            <person name="Xiao G."/>
            <person name="Shang Y."/>
            <person name="Duan Z."/>
            <person name="Hu X."/>
            <person name="Xie X.Q."/>
            <person name="Zhou G."/>
            <person name="Peng G."/>
            <person name="Luo Z."/>
            <person name="Huang W."/>
            <person name="Wang B."/>
            <person name="Fang W."/>
            <person name="Wang S."/>
            <person name="Zhong Y."/>
            <person name="Ma L.J."/>
            <person name="St Leger R.J."/>
            <person name="Zhao G.P."/>
            <person name="Pei Y."/>
            <person name="Feng M.G."/>
            <person name="Xia Y."/>
            <person name="Wang C."/>
        </authorList>
    </citation>
    <scope>NUCLEOTIDE SEQUENCE [LARGE SCALE GENOMIC DNA]</scope>
    <source>
        <strain evidence="2 3">CQMa 102</strain>
    </source>
</reference>
<feature type="compositionally biased region" description="Basic residues" evidence="1">
    <location>
        <begin position="104"/>
        <end position="119"/>
    </location>
</feature>
<gene>
    <name evidence="2" type="ORF">MAC_03610</name>
</gene>
<feature type="region of interest" description="Disordered" evidence="1">
    <location>
        <begin position="104"/>
        <end position="163"/>
    </location>
</feature>
<proteinExistence type="predicted"/>
<name>E9E162_METAQ</name>
<evidence type="ECO:0000256" key="1">
    <source>
        <dbReference type="SAM" id="MobiDB-lite"/>
    </source>
</evidence>
<dbReference type="InParanoid" id="E9E162"/>
<protein>
    <submittedName>
        <fullName evidence="2">Uncharacterized protein</fullName>
    </submittedName>
</protein>
<dbReference type="EMBL" id="GL698491">
    <property type="protein sequence ID" value="EFY90364.1"/>
    <property type="molecule type" value="Genomic_DNA"/>
</dbReference>
<dbReference type="AlphaFoldDB" id="E9E162"/>